<protein>
    <submittedName>
        <fullName evidence="2">Uncharacterized protein</fullName>
    </submittedName>
</protein>
<organism evidence="2">
    <name type="scientific">Vibrio splendidus</name>
    <dbReference type="NCBI Taxonomy" id="29497"/>
    <lineage>
        <taxon>Bacteria</taxon>
        <taxon>Pseudomonadati</taxon>
        <taxon>Pseudomonadota</taxon>
        <taxon>Gammaproteobacteria</taxon>
        <taxon>Vibrionales</taxon>
        <taxon>Vibrionaceae</taxon>
        <taxon>Vibrio</taxon>
    </lineage>
</organism>
<sequence>MGRSLLSRQKEYHARRGKRTPHDTTTLSFTVVLPIGFYCPINPSSQCGV</sequence>
<name>A0A0H3ZS30_VIBSP</name>
<evidence type="ECO:0000313" key="2">
    <source>
        <dbReference type="EMBL" id="AKN39188.1"/>
    </source>
</evidence>
<evidence type="ECO:0000256" key="1">
    <source>
        <dbReference type="SAM" id="MobiDB-lite"/>
    </source>
</evidence>
<proteinExistence type="predicted"/>
<reference evidence="2" key="1">
    <citation type="journal article" date="2015" name="MBio">
        <title>Eco-Evolutionary Dynamics of Episomes among Ecologically Cohesive Bacterial Populations.</title>
        <authorList>
            <person name="Xue H."/>
            <person name="Cordero O.X."/>
            <person name="Camas F.M."/>
            <person name="Trimble W."/>
            <person name="Meyer F."/>
            <person name="Guglielmini J."/>
            <person name="Rocha E.P."/>
            <person name="Polz M.F."/>
        </authorList>
    </citation>
    <scope>NUCLEOTIDE SEQUENCE</scope>
    <source>
        <strain evidence="2">FF_1</strain>
    </source>
</reference>
<accession>A0A0H3ZS30</accession>
<dbReference type="EMBL" id="KP795638">
    <property type="protein sequence ID" value="AKN39188.1"/>
    <property type="molecule type" value="Genomic_DNA"/>
</dbReference>
<feature type="region of interest" description="Disordered" evidence="1">
    <location>
        <begin position="1"/>
        <end position="22"/>
    </location>
</feature>
<dbReference type="AlphaFoldDB" id="A0A0H3ZS30"/>